<protein>
    <recommendedName>
        <fullName evidence="1">APO domain-containing protein</fullName>
    </recommendedName>
</protein>
<feature type="domain" description="APO" evidence="1">
    <location>
        <begin position="148"/>
        <end position="212"/>
    </location>
</feature>
<keyword evidence="3" id="KW-1185">Reference proteome</keyword>
<dbReference type="EMBL" id="JAMYWD010000009">
    <property type="protein sequence ID" value="KAJ4962122.1"/>
    <property type="molecule type" value="Genomic_DNA"/>
</dbReference>
<dbReference type="InterPro" id="IPR023342">
    <property type="entry name" value="APO_dom"/>
</dbReference>
<proteinExistence type="predicted"/>
<evidence type="ECO:0000313" key="2">
    <source>
        <dbReference type="EMBL" id="KAJ4962122.1"/>
    </source>
</evidence>
<comment type="caution">
    <text evidence="2">The sequence shown here is derived from an EMBL/GenBank/DDBJ whole genome shotgun (WGS) entry which is preliminary data.</text>
</comment>
<dbReference type="GO" id="GO:0003723">
    <property type="term" value="F:RNA binding"/>
    <property type="evidence" value="ECO:0007669"/>
    <property type="project" value="InterPro"/>
</dbReference>
<evidence type="ECO:0000313" key="3">
    <source>
        <dbReference type="Proteomes" id="UP001141806"/>
    </source>
</evidence>
<evidence type="ECO:0000259" key="1">
    <source>
        <dbReference type="PROSITE" id="PS51499"/>
    </source>
</evidence>
<organism evidence="2 3">
    <name type="scientific">Protea cynaroides</name>
    <dbReference type="NCBI Taxonomy" id="273540"/>
    <lineage>
        <taxon>Eukaryota</taxon>
        <taxon>Viridiplantae</taxon>
        <taxon>Streptophyta</taxon>
        <taxon>Embryophyta</taxon>
        <taxon>Tracheophyta</taxon>
        <taxon>Spermatophyta</taxon>
        <taxon>Magnoliopsida</taxon>
        <taxon>Proteales</taxon>
        <taxon>Proteaceae</taxon>
        <taxon>Protea</taxon>
    </lineage>
</organism>
<accession>A0A9Q0H928</accession>
<sequence length="212" mass="23931">MVIFSGDLGFLQNGDLQRRSAKNQVHTWIDGSLNDILVPVEAFHLQNMFQDVIKHDQQFDFERVAVVLVLCYQAGAIVYDECLCKNSSISEAGKNDSVVAQSLSQLYKSSSVGLRIHKLTSVAKLTLEAWEMLRSGIRKLLLVYPAKVCKYCSEVHVGLSGHNARLCGVFKYEGWRGIHLWQKAKVDDLGPPRVVWLRRPQDPPVLLSHPKF</sequence>
<dbReference type="Pfam" id="PF05634">
    <property type="entry name" value="APO_RNA-bind"/>
    <property type="match status" value="2"/>
</dbReference>
<dbReference type="PROSITE" id="PS51499">
    <property type="entry name" value="APO"/>
    <property type="match status" value="1"/>
</dbReference>
<dbReference type="OrthoDB" id="1898723at2759"/>
<dbReference type="AlphaFoldDB" id="A0A9Q0H928"/>
<dbReference type="Proteomes" id="UP001141806">
    <property type="component" value="Unassembled WGS sequence"/>
</dbReference>
<gene>
    <name evidence="2" type="ORF">NE237_022032</name>
</gene>
<name>A0A9Q0H928_9MAGN</name>
<reference evidence="2" key="1">
    <citation type="journal article" date="2023" name="Plant J.">
        <title>The genome of the king protea, Protea cynaroides.</title>
        <authorList>
            <person name="Chang J."/>
            <person name="Duong T.A."/>
            <person name="Schoeman C."/>
            <person name="Ma X."/>
            <person name="Roodt D."/>
            <person name="Barker N."/>
            <person name="Li Z."/>
            <person name="Van de Peer Y."/>
            <person name="Mizrachi E."/>
        </authorList>
    </citation>
    <scope>NUCLEOTIDE SEQUENCE</scope>
    <source>
        <tissue evidence="2">Young leaves</tissue>
    </source>
</reference>